<keyword evidence="9" id="KW-0963">Cytoplasm</keyword>
<evidence type="ECO:0000256" key="9">
    <source>
        <dbReference type="HAMAP-Rule" id="MF_01897"/>
    </source>
</evidence>
<dbReference type="NCBIfam" id="TIGR01063">
    <property type="entry name" value="gyrA"/>
    <property type="match status" value="1"/>
</dbReference>
<dbReference type="Proteomes" id="UP000008922">
    <property type="component" value="Chromosome"/>
</dbReference>
<evidence type="ECO:0000256" key="8">
    <source>
        <dbReference type="ARBA" id="ARBA00063644"/>
    </source>
</evidence>
<dbReference type="RefSeq" id="WP_013558784.1">
    <property type="nucleotide sequence ID" value="NC_014960.1"/>
</dbReference>
<evidence type="ECO:0000313" key="14">
    <source>
        <dbReference type="Proteomes" id="UP000008922"/>
    </source>
</evidence>
<dbReference type="SMART" id="SM00434">
    <property type="entry name" value="TOP4c"/>
    <property type="match status" value="1"/>
</dbReference>
<dbReference type="NCBIfam" id="NF004044">
    <property type="entry name" value="PRK05561.1"/>
    <property type="match status" value="1"/>
</dbReference>
<feature type="short sequence motif" description="GyrA-box" evidence="9">
    <location>
        <begin position="528"/>
        <end position="534"/>
    </location>
</feature>
<dbReference type="PANTHER" id="PTHR43493:SF5">
    <property type="entry name" value="DNA GYRASE SUBUNIT A, CHLOROPLASTIC_MITOCHONDRIAL"/>
    <property type="match status" value="1"/>
</dbReference>
<dbReference type="AlphaFoldDB" id="E8N052"/>
<evidence type="ECO:0000313" key="13">
    <source>
        <dbReference type="EMBL" id="BAJ62387.1"/>
    </source>
</evidence>
<keyword evidence="5 9" id="KW-0799">Topoisomerase</keyword>
<dbReference type="Pfam" id="PF00521">
    <property type="entry name" value="DNA_topoisoIV"/>
    <property type="match status" value="1"/>
</dbReference>
<evidence type="ECO:0000256" key="7">
    <source>
        <dbReference type="ARBA" id="ARBA00023235"/>
    </source>
</evidence>
<dbReference type="GO" id="GO:0006261">
    <property type="term" value="P:DNA-templated DNA replication"/>
    <property type="evidence" value="ECO:0007669"/>
    <property type="project" value="UniProtKB-UniRule"/>
</dbReference>
<dbReference type="InterPro" id="IPR050220">
    <property type="entry name" value="Type_II_DNA_Topoisomerases"/>
</dbReference>
<dbReference type="SUPFAM" id="SSF101904">
    <property type="entry name" value="GyrA/ParC C-terminal domain-like"/>
    <property type="match status" value="1"/>
</dbReference>
<protein>
    <recommendedName>
        <fullName evidence="9">DNA gyrase subunit A</fullName>
        <ecNumber evidence="9">5.6.2.2</ecNumber>
    </recommendedName>
</protein>
<keyword evidence="11" id="KW-0175">Coiled coil</keyword>
<sequence>MDIGTIQSVDIDEQMRTAYLDYAMSVIVARALPDARDGLKPVHRRILYAMEDMGIRANSAYKKSARIVGEVLGKYHPHGDMAVYDAMARMAQDFSMRYPLIDGQGNFGSIDGDAPAAMRYTEARLNPMAEELLADIDKDTVDFTDNFDGTLKEPVVLPARLPNLLLNGSSGIAVGMATSIPPHNLREVAQAVDYLIENYDQMDDITAEDLMRIIPGPDFPTGGIIVGREGILHGYSTGRSRLTVRGVARIEEQKGGRYNIIITEIPYQVNKAGLIERIAELVREGKLDEISDLRDESDRHGMSIVIELRRGAQPRQVLNQLYKYTPLQSTFSVNMLALVDNEPRLLPLKRALQVFIQHRQEVLTRRTRFELDKARARAHILEGLLIALANLDAVIAIIRQSPDAETARQRLIERFKLTEVQAQAILDMQLRRLAALERQKIEDEYREVTERIAYLEDLLANPRKILALIQTDMKELAEKYGDNRRTRIAAEAKEDFSEEDLVADEAVLITLTARGYIKRVNASAYRTQNRGGKGVIGQEVKEEDEITTILAARTLDTLLFFTDRGKVYAQKAHQIPEAGRTDKGIPAINVLALEANERITVAVAVRSFADARYCLMATVNGKVKRVDLSEFESVRPSGLIAISLENGDQLGWVRLTDGSRHVLLVTEQGYTVRFAESEVRSMGRQASGVTGISLREGDRVASMDIVEEGGGLLLVTTKGFGKRVRLDEFVLKGRAIGGVMALDHKAIAKTGKLAVARVVQENDEVALFSASGVALRVKVSSIPFKGRVAQGVSIMHLDEGDSVASIARIPQEEA</sequence>
<dbReference type="InterPro" id="IPR013757">
    <property type="entry name" value="Topo_IIA_A_a_sf"/>
</dbReference>
<dbReference type="Gene3D" id="2.120.10.90">
    <property type="entry name" value="DNA gyrase/topoisomerase IV, subunit A, C-terminal"/>
    <property type="match status" value="1"/>
</dbReference>
<feature type="domain" description="Topo IIA-type catalytic" evidence="12">
    <location>
        <begin position="32"/>
        <end position="501"/>
    </location>
</feature>
<dbReference type="InParanoid" id="E8N052"/>
<dbReference type="GO" id="GO:0006265">
    <property type="term" value="P:DNA topological change"/>
    <property type="evidence" value="ECO:0007669"/>
    <property type="project" value="UniProtKB-UniRule"/>
</dbReference>
<dbReference type="GO" id="GO:0005694">
    <property type="term" value="C:chromosome"/>
    <property type="evidence" value="ECO:0007669"/>
    <property type="project" value="InterPro"/>
</dbReference>
<keyword evidence="6 9" id="KW-0238">DNA-binding</keyword>
<dbReference type="GO" id="GO:0005524">
    <property type="term" value="F:ATP binding"/>
    <property type="evidence" value="ECO:0007669"/>
    <property type="project" value="UniProtKB-UniRule"/>
</dbReference>
<reference evidence="13 14" key="1">
    <citation type="submission" date="2010-12" db="EMBL/GenBank/DDBJ databases">
        <title>Whole genome sequence of Anaerolinea thermophila UNI-1.</title>
        <authorList>
            <person name="Narita-Yamada S."/>
            <person name="Kishi E."/>
            <person name="Watanabe Y."/>
            <person name="Takasaki K."/>
            <person name="Ankai A."/>
            <person name="Oguchi A."/>
            <person name="Fukui S."/>
            <person name="Takahashi M."/>
            <person name="Yashiro I."/>
            <person name="Hosoyama A."/>
            <person name="Sekiguchi Y."/>
            <person name="Hanada S."/>
            <person name="Fujita N."/>
        </authorList>
    </citation>
    <scope>NUCLEOTIDE SEQUENCE [LARGE SCALE GENOMIC DNA]</scope>
    <source>
        <strain evidence="14">DSM 14523 / JCM 11388 / NBRC 100420 / UNI-1</strain>
    </source>
</reference>
<gene>
    <name evidence="9 13" type="primary">gyrA</name>
    <name evidence="13" type="ordered locus">ANT_03530</name>
</gene>
<dbReference type="OrthoDB" id="9806486at2"/>
<dbReference type="HOGENOM" id="CLU_002977_6_1_0"/>
<evidence type="ECO:0000256" key="3">
    <source>
        <dbReference type="ARBA" id="ARBA00022741"/>
    </source>
</evidence>
<comment type="subcellular location">
    <subcellularLocation>
        <location evidence="9">Cytoplasm</location>
    </subcellularLocation>
</comment>
<dbReference type="InterPro" id="IPR013760">
    <property type="entry name" value="Topo_IIA-like_dom_sf"/>
</dbReference>
<evidence type="ECO:0000256" key="2">
    <source>
        <dbReference type="ARBA" id="ARBA00008263"/>
    </source>
</evidence>
<dbReference type="InterPro" id="IPR006691">
    <property type="entry name" value="GyrA/parC_rep"/>
</dbReference>
<keyword evidence="7 9" id="KW-0413">Isomerase</keyword>
<dbReference type="FunFam" id="3.30.1360.40:FF:000002">
    <property type="entry name" value="DNA gyrase subunit A"/>
    <property type="match status" value="1"/>
</dbReference>
<dbReference type="Gene3D" id="3.90.199.10">
    <property type="entry name" value="Topoisomerase II, domain 5"/>
    <property type="match status" value="1"/>
</dbReference>
<dbReference type="PROSITE" id="PS52040">
    <property type="entry name" value="TOPO_IIA"/>
    <property type="match status" value="1"/>
</dbReference>
<dbReference type="FunCoup" id="E8N052">
    <property type="interactions" value="399"/>
</dbReference>
<keyword evidence="14" id="KW-1185">Reference proteome</keyword>
<keyword evidence="3 9" id="KW-0547">Nucleotide-binding</keyword>
<dbReference type="Pfam" id="PF03989">
    <property type="entry name" value="DNA_gyraseA_C"/>
    <property type="match status" value="6"/>
</dbReference>
<dbReference type="FunFam" id="1.10.268.10:FF:000001">
    <property type="entry name" value="DNA gyrase subunit A"/>
    <property type="match status" value="1"/>
</dbReference>
<comment type="subunit">
    <text evidence="8">Heterotetramer composed of ParC and ParE.</text>
</comment>
<accession>E8N052</accession>
<dbReference type="FunFam" id="3.90.199.10:FF:000001">
    <property type="entry name" value="DNA gyrase subunit A"/>
    <property type="match status" value="1"/>
</dbReference>
<evidence type="ECO:0000259" key="12">
    <source>
        <dbReference type="PROSITE" id="PS52040"/>
    </source>
</evidence>
<dbReference type="GO" id="GO:0034335">
    <property type="term" value="F:DNA negative supercoiling activity"/>
    <property type="evidence" value="ECO:0007669"/>
    <property type="project" value="UniProtKB-ARBA"/>
</dbReference>
<dbReference type="InterPro" id="IPR035516">
    <property type="entry name" value="Gyrase/topoIV_suA_C"/>
</dbReference>
<evidence type="ECO:0000256" key="11">
    <source>
        <dbReference type="SAM" id="Coils"/>
    </source>
</evidence>
<dbReference type="HAMAP" id="MF_01897">
    <property type="entry name" value="GyrA"/>
    <property type="match status" value="1"/>
</dbReference>
<dbReference type="eggNOG" id="COG0188">
    <property type="taxonomic scope" value="Bacteria"/>
</dbReference>
<dbReference type="InterPro" id="IPR002205">
    <property type="entry name" value="Topo_IIA_dom_A"/>
</dbReference>
<evidence type="ECO:0000256" key="6">
    <source>
        <dbReference type="ARBA" id="ARBA00023125"/>
    </source>
</evidence>
<dbReference type="FunFam" id="2.120.10.90:FF:000005">
    <property type="entry name" value="DNA topoisomerase 4 subunit A"/>
    <property type="match status" value="1"/>
</dbReference>
<feature type="active site" description="O-(5'-phospho-DNA)-tyrosine intermediate" evidence="9 10">
    <location>
        <position position="120"/>
    </location>
</feature>
<dbReference type="GO" id="GO:0009330">
    <property type="term" value="C:DNA topoisomerase type II (double strand cut, ATP-hydrolyzing) complex"/>
    <property type="evidence" value="ECO:0007669"/>
    <property type="project" value="TreeGrafter"/>
</dbReference>
<dbReference type="STRING" id="926569.ANT_03530"/>
<proteinExistence type="inferred from homology"/>
<comment type="catalytic activity">
    <reaction evidence="1 9 10">
        <text>ATP-dependent breakage, passage and rejoining of double-stranded DNA.</text>
        <dbReference type="EC" id="5.6.2.2"/>
    </reaction>
</comment>
<dbReference type="InterPro" id="IPR005743">
    <property type="entry name" value="GyrA"/>
</dbReference>
<comment type="miscellaneous">
    <text evidence="9">Few gyrases are as efficient as E.coli at forming negative supercoils. Not all organisms have 2 type II topoisomerases; in organisms with a single type II topoisomerase this enzyme also has to decatenate newly replicated chromosomes.</text>
</comment>
<organism evidence="13 14">
    <name type="scientific">Anaerolinea thermophila (strain DSM 14523 / JCM 11388 / NBRC 100420 / UNI-1)</name>
    <dbReference type="NCBI Taxonomy" id="926569"/>
    <lineage>
        <taxon>Bacteria</taxon>
        <taxon>Bacillati</taxon>
        <taxon>Chloroflexota</taxon>
        <taxon>Anaerolineae</taxon>
        <taxon>Anaerolineales</taxon>
        <taxon>Anaerolineaceae</taxon>
        <taxon>Anaerolinea</taxon>
    </lineage>
</organism>
<comment type="similarity">
    <text evidence="2 9">Belongs to the type II topoisomerase GyrA/ParC subunit family.</text>
</comment>
<dbReference type="EMBL" id="AP012029">
    <property type="protein sequence ID" value="BAJ62387.1"/>
    <property type="molecule type" value="Genomic_DNA"/>
</dbReference>
<dbReference type="InterPro" id="IPR013758">
    <property type="entry name" value="Topo_IIA_A/C_ab"/>
</dbReference>
<evidence type="ECO:0000256" key="10">
    <source>
        <dbReference type="PROSITE-ProRule" id="PRU01384"/>
    </source>
</evidence>
<keyword evidence="4 9" id="KW-0067">ATP-binding</keyword>
<dbReference type="SUPFAM" id="SSF56719">
    <property type="entry name" value="Type II DNA topoisomerase"/>
    <property type="match status" value="1"/>
</dbReference>
<feature type="coiled-coil region" evidence="11">
    <location>
        <begin position="431"/>
        <end position="458"/>
    </location>
</feature>
<evidence type="ECO:0000256" key="4">
    <source>
        <dbReference type="ARBA" id="ARBA00022840"/>
    </source>
</evidence>
<dbReference type="NCBIfam" id="NF004043">
    <property type="entry name" value="PRK05560.1"/>
    <property type="match status" value="1"/>
</dbReference>
<dbReference type="EC" id="5.6.2.2" evidence="9"/>
<dbReference type="GO" id="GO:0003677">
    <property type="term" value="F:DNA binding"/>
    <property type="evidence" value="ECO:0007669"/>
    <property type="project" value="UniProtKB-UniRule"/>
</dbReference>
<dbReference type="Gene3D" id="1.10.268.10">
    <property type="entry name" value="Topoisomerase, domain 3"/>
    <property type="match status" value="1"/>
</dbReference>
<dbReference type="PANTHER" id="PTHR43493">
    <property type="entry name" value="DNA GYRASE/TOPOISOMERASE SUBUNIT A"/>
    <property type="match status" value="1"/>
</dbReference>
<comment type="function">
    <text evidence="9">A type II topoisomerase that negatively supercoils closed circular double-stranded (ds) DNA in an ATP-dependent manner to modulate DNA topology and maintain chromosomes in an underwound state. Negative supercoiling favors strand separation, and DNA replication, transcription, recombination and repair, all of which involve strand separation. Also able to catalyze the interconversion of other topological isomers of dsDNA rings, including catenanes and knotted rings. Type II topoisomerases break and join 2 DNA strands simultaneously in an ATP-dependent manner.</text>
</comment>
<dbReference type="Gene3D" id="3.30.1360.40">
    <property type="match status" value="1"/>
</dbReference>
<dbReference type="KEGG" id="atm:ANT_03530"/>
<comment type="subunit">
    <text evidence="9">Heterotetramer, composed of two GyrA and two GyrB chains. In the heterotetramer, GyrA contains the active site tyrosine that forms a transient covalent intermediate with DNA, while GyrB binds cofactors and catalyzes ATP hydrolysis.</text>
</comment>
<dbReference type="CDD" id="cd00187">
    <property type="entry name" value="TOP4c"/>
    <property type="match status" value="1"/>
</dbReference>
<name>E8N052_ANATU</name>
<evidence type="ECO:0000256" key="1">
    <source>
        <dbReference type="ARBA" id="ARBA00000185"/>
    </source>
</evidence>
<evidence type="ECO:0000256" key="5">
    <source>
        <dbReference type="ARBA" id="ARBA00023029"/>
    </source>
</evidence>
<dbReference type="GO" id="GO:0005737">
    <property type="term" value="C:cytoplasm"/>
    <property type="evidence" value="ECO:0007669"/>
    <property type="project" value="UniProtKB-SubCell"/>
</dbReference>